<keyword evidence="3" id="KW-1185">Reference proteome</keyword>
<dbReference type="Proteomes" id="UP000292373">
    <property type="component" value="Unassembled WGS sequence"/>
</dbReference>
<evidence type="ECO:0000313" key="2">
    <source>
        <dbReference type="EMBL" id="TBT85062.1"/>
    </source>
</evidence>
<accession>A0A4Q9KE07</accession>
<dbReference type="EMBL" id="SDMQ01000006">
    <property type="protein sequence ID" value="TBT85062.1"/>
    <property type="molecule type" value="Genomic_DNA"/>
</dbReference>
<name>A0A4Q9KE07_9ACTN</name>
<reference evidence="2 3" key="1">
    <citation type="submission" date="2019-01" db="EMBL/GenBank/DDBJ databases">
        <title>Lactibacter flavus gen. nov., sp. nov., a novel bacterium of the family Propionibacteriaceae isolated from raw milk and dairy products.</title>
        <authorList>
            <person name="Huptas C."/>
            <person name="Wenning M."/>
            <person name="Breitenwieser F."/>
            <person name="Doll E."/>
            <person name="Von Neubeck M."/>
            <person name="Busse H.-J."/>
            <person name="Scherer S."/>
        </authorList>
    </citation>
    <scope>NUCLEOTIDE SEQUENCE [LARGE SCALE GENOMIC DNA]</scope>
    <source>
        <strain evidence="2 3">KCTC 33808</strain>
    </source>
</reference>
<evidence type="ECO:0000256" key="1">
    <source>
        <dbReference type="SAM" id="Phobius"/>
    </source>
</evidence>
<protein>
    <submittedName>
        <fullName evidence="2">Uncharacterized protein</fullName>
    </submittedName>
</protein>
<dbReference type="RefSeq" id="WP_131167975.1">
    <property type="nucleotide sequence ID" value="NZ_SDMQ01000006.1"/>
</dbReference>
<feature type="transmembrane region" description="Helical" evidence="1">
    <location>
        <begin position="51"/>
        <end position="71"/>
    </location>
</feature>
<dbReference type="AlphaFoldDB" id="A0A4Q9KE07"/>
<proteinExistence type="predicted"/>
<organism evidence="2 3">
    <name type="scientific">Propioniciclava sinopodophylli</name>
    <dbReference type="NCBI Taxonomy" id="1837344"/>
    <lineage>
        <taxon>Bacteria</taxon>
        <taxon>Bacillati</taxon>
        <taxon>Actinomycetota</taxon>
        <taxon>Actinomycetes</taxon>
        <taxon>Propionibacteriales</taxon>
        <taxon>Propionibacteriaceae</taxon>
        <taxon>Propioniciclava</taxon>
    </lineage>
</organism>
<keyword evidence="1" id="KW-0472">Membrane</keyword>
<dbReference type="OrthoDB" id="4843611at2"/>
<gene>
    <name evidence="2" type="ORF">ET989_07825</name>
</gene>
<keyword evidence="1" id="KW-0812">Transmembrane</keyword>
<evidence type="ECO:0000313" key="3">
    <source>
        <dbReference type="Proteomes" id="UP000292373"/>
    </source>
</evidence>
<sequence>MTAVTEQHSDCVVPVKPDAAGSATLVPGVRQPSHRDAPTMEEAMPKTIRRFLVTGAATLTAAVLAASPAFAQHCFIPMYNLNGPASPNWWTITAEDGLALEGMPGVKCEAQRKAGYAALRAAKLPVAIKVKVDMTIADPKGEGRMAPNGANGKGLEYFGAGSDLPERMLTTFSAGASSVRC</sequence>
<keyword evidence="1" id="KW-1133">Transmembrane helix</keyword>
<comment type="caution">
    <text evidence="2">The sequence shown here is derived from an EMBL/GenBank/DDBJ whole genome shotgun (WGS) entry which is preliminary data.</text>
</comment>